<proteinExistence type="predicted"/>
<evidence type="ECO:0000313" key="3">
    <source>
        <dbReference type="EMBL" id="KAL3745796.1"/>
    </source>
</evidence>
<sequence>MENSEMELLFLSFLLLLTLFLSISLRLMSAQHPRRQRRRPEPMQKRKGSRKRTPQPTNSLVLNSVSVSNENASIISKLLGSSFQRLIQKLFPFYLQPWTRQESTHIGGLPLPWFIKPQILRNLEASCDLREQVAVLADGDERDDCPTVATDLSLYNRNYGNHSVEHSSTRSADPFQDLLSGLSSMEMKLSVCSQDLSWHELTLGSKIHHSAGSPDLLRKFLRGAEKVIEVTITKGRGNMLIRSEETLQMMSCWGNNILSEVSTVVPSSPKAMAIFIITREDRSSNPESQEISKYASKTLLNVDSSDTNVVVSMKISVCRPTRNGLSKTDRPALPRPMADLLSRRTIRRD</sequence>
<feature type="region of interest" description="Disordered" evidence="1">
    <location>
        <begin position="32"/>
        <end position="58"/>
    </location>
</feature>
<comment type="caution">
    <text evidence="3">The sequence shown here is derived from an EMBL/GenBank/DDBJ whole genome shotgun (WGS) entry which is preliminary data.</text>
</comment>
<feature type="chain" id="PRO_5044873242" evidence="2">
    <location>
        <begin position="31"/>
        <end position="349"/>
    </location>
</feature>
<evidence type="ECO:0000256" key="1">
    <source>
        <dbReference type="SAM" id="MobiDB-lite"/>
    </source>
</evidence>
<dbReference type="Proteomes" id="UP001634007">
    <property type="component" value="Unassembled WGS sequence"/>
</dbReference>
<feature type="region of interest" description="Disordered" evidence="1">
    <location>
        <begin position="322"/>
        <end position="349"/>
    </location>
</feature>
<dbReference type="EMBL" id="JBJKBG010000003">
    <property type="protein sequence ID" value="KAL3745796.1"/>
    <property type="molecule type" value="Genomic_DNA"/>
</dbReference>
<accession>A0ABD3L7B8</accession>
<feature type="signal peptide" evidence="2">
    <location>
        <begin position="1"/>
        <end position="30"/>
    </location>
</feature>
<organism evidence="3 4">
    <name type="scientific">Eucalyptus globulus</name>
    <name type="common">Tasmanian blue gum</name>
    <dbReference type="NCBI Taxonomy" id="34317"/>
    <lineage>
        <taxon>Eukaryota</taxon>
        <taxon>Viridiplantae</taxon>
        <taxon>Streptophyta</taxon>
        <taxon>Embryophyta</taxon>
        <taxon>Tracheophyta</taxon>
        <taxon>Spermatophyta</taxon>
        <taxon>Magnoliopsida</taxon>
        <taxon>eudicotyledons</taxon>
        <taxon>Gunneridae</taxon>
        <taxon>Pentapetalae</taxon>
        <taxon>rosids</taxon>
        <taxon>malvids</taxon>
        <taxon>Myrtales</taxon>
        <taxon>Myrtaceae</taxon>
        <taxon>Myrtoideae</taxon>
        <taxon>Eucalypteae</taxon>
        <taxon>Eucalyptus</taxon>
    </lineage>
</organism>
<name>A0ABD3L7B8_EUCGL</name>
<protein>
    <submittedName>
        <fullName evidence="3">Uncharacterized protein</fullName>
    </submittedName>
</protein>
<dbReference type="AlphaFoldDB" id="A0ABD3L7B8"/>
<keyword evidence="2" id="KW-0732">Signal</keyword>
<evidence type="ECO:0000256" key="2">
    <source>
        <dbReference type="SAM" id="SignalP"/>
    </source>
</evidence>
<gene>
    <name evidence="3" type="ORF">ACJRO7_014846</name>
</gene>
<keyword evidence="4" id="KW-1185">Reference proteome</keyword>
<evidence type="ECO:0000313" key="4">
    <source>
        <dbReference type="Proteomes" id="UP001634007"/>
    </source>
</evidence>
<reference evidence="3 4" key="1">
    <citation type="submission" date="2024-11" db="EMBL/GenBank/DDBJ databases">
        <title>Chromosome-level genome assembly of Eucalyptus globulus Labill. provides insights into its genome evolution.</title>
        <authorList>
            <person name="Li X."/>
        </authorList>
    </citation>
    <scope>NUCLEOTIDE SEQUENCE [LARGE SCALE GENOMIC DNA]</scope>
    <source>
        <strain evidence="3">CL2024</strain>
        <tissue evidence="3">Fresh tender leaves</tissue>
    </source>
</reference>